<dbReference type="EMBL" id="RCMI01005798">
    <property type="protein sequence ID" value="KAG2857704.1"/>
    <property type="molecule type" value="Genomic_DNA"/>
</dbReference>
<reference evidence="1" key="1">
    <citation type="submission" date="2018-10" db="EMBL/GenBank/DDBJ databases">
        <title>Effector identification in a new, highly contiguous assembly of the strawberry crown rot pathogen Phytophthora cactorum.</title>
        <authorList>
            <person name="Armitage A.D."/>
            <person name="Nellist C.F."/>
            <person name="Bates H."/>
            <person name="Vickerstaff R.J."/>
            <person name="Harrison R.J."/>
        </authorList>
    </citation>
    <scope>NUCLEOTIDE SEQUENCE</scope>
    <source>
        <strain evidence="1">4032</strain>
        <strain evidence="2">P421</strain>
    </source>
</reference>
<dbReference type="Proteomes" id="UP000760860">
    <property type="component" value="Unassembled WGS sequence"/>
</dbReference>
<proteinExistence type="predicted"/>
<dbReference type="EMBL" id="RCMV01000825">
    <property type="protein sequence ID" value="KAG3212535.1"/>
    <property type="molecule type" value="Genomic_DNA"/>
</dbReference>
<dbReference type="Proteomes" id="UP000774804">
    <property type="component" value="Unassembled WGS sequence"/>
</dbReference>
<comment type="caution">
    <text evidence="1">The sequence shown here is derived from an EMBL/GenBank/DDBJ whole genome shotgun (WGS) entry which is preliminary data.</text>
</comment>
<gene>
    <name evidence="1" type="ORF">PC115_g25810</name>
    <name evidence="2" type="ORF">PC129_g16501</name>
</gene>
<organism evidence="1 3">
    <name type="scientific">Phytophthora cactorum</name>
    <dbReference type="NCBI Taxonomy" id="29920"/>
    <lineage>
        <taxon>Eukaryota</taxon>
        <taxon>Sar</taxon>
        <taxon>Stramenopiles</taxon>
        <taxon>Oomycota</taxon>
        <taxon>Peronosporomycetes</taxon>
        <taxon>Peronosporales</taxon>
        <taxon>Peronosporaceae</taxon>
        <taxon>Phytophthora</taxon>
    </lineage>
</organism>
<evidence type="ECO:0000313" key="1">
    <source>
        <dbReference type="EMBL" id="KAG2857704.1"/>
    </source>
</evidence>
<name>A0A8T0Z616_9STRA</name>
<feature type="non-terminal residue" evidence="1">
    <location>
        <position position="31"/>
    </location>
</feature>
<accession>A0A8T0Z616</accession>
<sequence length="31" mass="3148">MNLTKLVAHLAIVSLAVNTFAEASVPATGHA</sequence>
<evidence type="ECO:0000313" key="2">
    <source>
        <dbReference type="EMBL" id="KAG3212535.1"/>
    </source>
</evidence>
<dbReference type="AlphaFoldDB" id="A0A8T0Z616"/>
<protein>
    <submittedName>
        <fullName evidence="1">Uncharacterized protein</fullName>
    </submittedName>
</protein>
<evidence type="ECO:0000313" key="3">
    <source>
        <dbReference type="Proteomes" id="UP000774804"/>
    </source>
</evidence>